<dbReference type="AlphaFoldDB" id="A0A7C9VSV5"/>
<keyword evidence="4" id="KW-0547">Nucleotide-binding</keyword>
<comment type="catalytic activity">
    <reaction evidence="1">
        <text>2 ATP = 3',3'-c-di-AMP + 2 diphosphate</text>
        <dbReference type="Rhea" id="RHEA:35655"/>
        <dbReference type="ChEBI" id="CHEBI:30616"/>
        <dbReference type="ChEBI" id="CHEBI:33019"/>
        <dbReference type="ChEBI" id="CHEBI:71500"/>
        <dbReference type="EC" id="2.7.7.85"/>
    </reaction>
</comment>
<comment type="caution">
    <text evidence="7">The sequence shown here is derived from an EMBL/GenBank/DDBJ whole genome shotgun (WGS) entry which is preliminary data.</text>
</comment>
<evidence type="ECO:0000256" key="4">
    <source>
        <dbReference type="ARBA" id="ARBA00022741"/>
    </source>
</evidence>
<protein>
    <submittedName>
        <fullName evidence="7">TIGR00159 family protein</fullName>
    </submittedName>
</protein>
<dbReference type="InterPro" id="IPR003390">
    <property type="entry name" value="DNA_integrity_scan_DisA_N"/>
</dbReference>
<dbReference type="InterPro" id="IPR050338">
    <property type="entry name" value="DisA"/>
</dbReference>
<dbReference type="PROSITE" id="PS51794">
    <property type="entry name" value="DAC"/>
    <property type="match status" value="1"/>
</dbReference>
<dbReference type="SUPFAM" id="SSF143597">
    <property type="entry name" value="YojJ-like"/>
    <property type="match status" value="1"/>
</dbReference>
<evidence type="ECO:0000256" key="1">
    <source>
        <dbReference type="ARBA" id="ARBA00000877"/>
    </source>
</evidence>
<dbReference type="Proteomes" id="UP000480266">
    <property type="component" value="Unassembled WGS sequence"/>
</dbReference>
<dbReference type="PANTHER" id="PTHR34185:SF1">
    <property type="entry name" value="DIADENYLATE CYCLASE"/>
    <property type="match status" value="1"/>
</dbReference>
<evidence type="ECO:0000256" key="2">
    <source>
        <dbReference type="ARBA" id="ARBA00022679"/>
    </source>
</evidence>
<name>A0A7C9VSV5_9BRAD</name>
<proteinExistence type="predicted"/>
<dbReference type="GO" id="GO:0004016">
    <property type="term" value="F:adenylate cyclase activity"/>
    <property type="evidence" value="ECO:0007669"/>
    <property type="project" value="TreeGrafter"/>
</dbReference>
<evidence type="ECO:0000313" key="8">
    <source>
        <dbReference type="Proteomes" id="UP000480266"/>
    </source>
</evidence>
<keyword evidence="2" id="KW-0808">Transferase</keyword>
<dbReference type="InterPro" id="IPR036888">
    <property type="entry name" value="DNA_integrity_DisA_N_sf"/>
</dbReference>
<accession>A0A7C9VSV5</accession>
<reference evidence="7" key="1">
    <citation type="submission" date="2020-02" db="EMBL/GenBank/DDBJ databases">
        <title>Draft genome sequence of Candidatus Afipia apatlaquensis IBT-C3, a potential strain for decolorization of textile dyes.</title>
        <authorList>
            <person name="Sanchez-Reyes A."/>
            <person name="Breton-Deval L."/>
            <person name="Mangelson H."/>
            <person name="Sanchez-Flores A."/>
        </authorList>
    </citation>
    <scope>NUCLEOTIDE SEQUENCE [LARGE SCALE GENOMIC DNA]</scope>
    <source>
        <strain evidence="7">IBT-C3</strain>
    </source>
</reference>
<keyword evidence="8" id="KW-1185">Reference proteome</keyword>
<dbReference type="PANTHER" id="PTHR34185">
    <property type="entry name" value="DIADENYLATE CYCLASE"/>
    <property type="match status" value="1"/>
</dbReference>
<dbReference type="GO" id="GO:0005524">
    <property type="term" value="F:ATP binding"/>
    <property type="evidence" value="ECO:0007669"/>
    <property type="project" value="UniProtKB-KW"/>
</dbReference>
<feature type="non-terminal residue" evidence="7">
    <location>
        <position position="1"/>
    </location>
</feature>
<dbReference type="GO" id="GO:0106408">
    <property type="term" value="F:diadenylate cyclase activity"/>
    <property type="evidence" value="ECO:0007669"/>
    <property type="project" value="UniProtKB-EC"/>
</dbReference>
<feature type="domain" description="DAC" evidence="6">
    <location>
        <begin position="1"/>
        <end position="37"/>
    </location>
</feature>
<sequence length="72" mass="8074">AALGISENSDALVIVVSEETGVVSLAINGKLTRGYTKDKLKDILIRIILIRFSKNNSFKERVKTWKRKVNSK</sequence>
<keyword evidence="5" id="KW-0067">ATP-binding</keyword>
<evidence type="ECO:0000256" key="3">
    <source>
        <dbReference type="ARBA" id="ARBA00022695"/>
    </source>
</evidence>
<dbReference type="Gene3D" id="3.40.1700.10">
    <property type="entry name" value="DNA integrity scanning protein, DisA, N-terminal domain"/>
    <property type="match status" value="1"/>
</dbReference>
<evidence type="ECO:0000259" key="6">
    <source>
        <dbReference type="PROSITE" id="PS51794"/>
    </source>
</evidence>
<dbReference type="EMBL" id="JAAMRR010001683">
    <property type="protein sequence ID" value="NGX99771.1"/>
    <property type="molecule type" value="Genomic_DNA"/>
</dbReference>
<evidence type="ECO:0000313" key="7">
    <source>
        <dbReference type="EMBL" id="NGX99771.1"/>
    </source>
</evidence>
<gene>
    <name evidence="7" type="ORF">G4V63_32705</name>
</gene>
<dbReference type="Pfam" id="PF02457">
    <property type="entry name" value="DAC"/>
    <property type="match status" value="1"/>
</dbReference>
<evidence type="ECO:0000256" key="5">
    <source>
        <dbReference type="ARBA" id="ARBA00022840"/>
    </source>
</evidence>
<keyword evidence="3" id="KW-0548">Nucleotidyltransferase</keyword>
<organism evidence="7 8">
    <name type="scientific">Candidatus Afipia apatlaquensis</name>
    <dbReference type="NCBI Taxonomy" id="2712852"/>
    <lineage>
        <taxon>Bacteria</taxon>
        <taxon>Pseudomonadati</taxon>
        <taxon>Pseudomonadota</taxon>
        <taxon>Alphaproteobacteria</taxon>
        <taxon>Hyphomicrobiales</taxon>
        <taxon>Nitrobacteraceae</taxon>
        <taxon>Afipia</taxon>
    </lineage>
</organism>